<protein>
    <submittedName>
        <fullName evidence="2">17022_t:CDS:1</fullName>
    </submittedName>
</protein>
<organism evidence="2 3">
    <name type="scientific">Dentiscutata erythropus</name>
    <dbReference type="NCBI Taxonomy" id="1348616"/>
    <lineage>
        <taxon>Eukaryota</taxon>
        <taxon>Fungi</taxon>
        <taxon>Fungi incertae sedis</taxon>
        <taxon>Mucoromycota</taxon>
        <taxon>Glomeromycotina</taxon>
        <taxon>Glomeromycetes</taxon>
        <taxon>Diversisporales</taxon>
        <taxon>Gigasporaceae</taxon>
        <taxon>Dentiscutata</taxon>
    </lineage>
</organism>
<keyword evidence="3" id="KW-1185">Reference proteome</keyword>
<gene>
    <name evidence="2" type="ORF">DERYTH_LOCUS24366</name>
</gene>
<feature type="non-terminal residue" evidence="2">
    <location>
        <position position="1"/>
    </location>
</feature>
<evidence type="ECO:0000313" key="3">
    <source>
        <dbReference type="Proteomes" id="UP000789405"/>
    </source>
</evidence>
<name>A0A9N9K3D0_9GLOM</name>
<evidence type="ECO:0000256" key="1">
    <source>
        <dbReference type="SAM" id="MobiDB-lite"/>
    </source>
</evidence>
<dbReference type="Proteomes" id="UP000789405">
    <property type="component" value="Unassembled WGS sequence"/>
</dbReference>
<dbReference type="EMBL" id="CAJVPY010040645">
    <property type="protein sequence ID" value="CAG8805911.1"/>
    <property type="molecule type" value="Genomic_DNA"/>
</dbReference>
<dbReference type="AlphaFoldDB" id="A0A9N9K3D0"/>
<accession>A0A9N9K3D0</accession>
<feature type="compositionally biased region" description="Polar residues" evidence="1">
    <location>
        <begin position="44"/>
        <end position="58"/>
    </location>
</feature>
<proteinExistence type="predicted"/>
<evidence type="ECO:0000313" key="2">
    <source>
        <dbReference type="EMBL" id="CAG8805911.1"/>
    </source>
</evidence>
<reference evidence="2" key="1">
    <citation type="submission" date="2021-06" db="EMBL/GenBank/DDBJ databases">
        <authorList>
            <person name="Kallberg Y."/>
            <person name="Tangrot J."/>
            <person name="Rosling A."/>
        </authorList>
    </citation>
    <scope>NUCLEOTIDE SEQUENCE</scope>
    <source>
        <strain evidence="2">MA453B</strain>
    </source>
</reference>
<feature type="non-terminal residue" evidence="2">
    <location>
        <position position="58"/>
    </location>
</feature>
<feature type="compositionally biased region" description="Basic and acidic residues" evidence="1">
    <location>
        <begin position="9"/>
        <end position="23"/>
    </location>
</feature>
<sequence length="58" mass="6511">HPIQNSQDTPKRTKSNVEIDNKIPEATTKVTQKMPKKANRAPETKSTTRSNKTSESTM</sequence>
<feature type="region of interest" description="Disordered" evidence="1">
    <location>
        <begin position="1"/>
        <end position="58"/>
    </location>
</feature>
<comment type="caution">
    <text evidence="2">The sequence shown here is derived from an EMBL/GenBank/DDBJ whole genome shotgun (WGS) entry which is preliminary data.</text>
</comment>